<protein>
    <recommendedName>
        <fullName evidence="1">BTB domain-containing protein</fullName>
    </recommendedName>
</protein>
<dbReference type="PROSITE" id="PS50097">
    <property type="entry name" value="BTB"/>
    <property type="match status" value="1"/>
</dbReference>
<gene>
    <name evidence="2" type="ORF">GTA08_BOTSDO05869</name>
</gene>
<dbReference type="Gene3D" id="3.30.710.10">
    <property type="entry name" value="Potassium Channel Kv1.1, Chain A"/>
    <property type="match status" value="1"/>
</dbReference>
<dbReference type="EMBL" id="WWBZ02000033">
    <property type="protein sequence ID" value="KAF4307188.1"/>
    <property type="molecule type" value="Genomic_DNA"/>
</dbReference>
<organism evidence="2 3">
    <name type="scientific">Botryosphaeria dothidea</name>
    <dbReference type="NCBI Taxonomy" id="55169"/>
    <lineage>
        <taxon>Eukaryota</taxon>
        <taxon>Fungi</taxon>
        <taxon>Dikarya</taxon>
        <taxon>Ascomycota</taxon>
        <taxon>Pezizomycotina</taxon>
        <taxon>Dothideomycetes</taxon>
        <taxon>Dothideomycetes incertae sedis</taxon>
        <taxon>Botryosphaeriales</taxon>
        <taxon>Botryosphaeriaceae</taxon>
        <taxon>Botryosphaeria</taxon>
    </lineage>
</organism>
<dbReference type="SUPFAM" id="SSF54695">
    <property type="entry name" value="POZ domain"/>
    <property type="match status" value="1"/>
</dbReference>
<feature type="domain" description="BTB" evidence="1">
    <location>
        <begin position="11"/>
        <end position="77"/>
    </location>
</feature>
<dbReference type="InterPro" id="IPR000210">
    <property type="entry name" value="BTB/POZ_dom"/>
</dbReference>
<keyword evidence="3" id="KW-1185">Reference proteome</keyword>
<reference evidence="2" key="1">
    <citation type="submission" date="2020-04" db="EMBL/GenBank/DDBJ databases">
        <title>Genome Assembly and Annotation of Botryosphaeria dothidea sdau 11-99, a Latent Pathogen of Apple Fruit Ring Rot in China.</title>
        <authorList>
            <person name="Yu C."/>
            <person name="Diao Y."/>
            <person name="Lu Q."/>
            <person name="Zhao J."/>
            <person name="Cui S."/>
            <person name="Peng C."/>
            <person name="He B."/>
            <person name="Liu H."/>
        </authorList>
    </citation>
    <scope>NUCLEOTIDE SEQUENCE [LARGE SCALE GENOMIC DNA]</scope>
    <source>
        <strain evidence="2">Sdau11-99</strain>
    </source>
</reference>
<name>A0A8H4IY14_9PEZI</name>
<evidence type="ECO:0000313" key="3">
    <source>
        <dbReference type="Proteomes" id="UP000572817"/>
    </source>
</evidence>
<evidence type="ECO:0000259" key="1">
    <source>
        <dbReference type="PROSITE" id="PS50097"/>
    </source>
</evidence>
<sequence length="348" mass="39502">MDGNHTFAGGGDVIFMLNNGSRLRVHSVILKSASPVFRAMFGPHFSEGQRLSETDPRGVALPDDHPQAMTIICAVLHHQSDTMAGPTMEVLREIALMVDKYDPLPAIRTTTQVWLNTKAEEARHGCYGQEGAQGLLEAAYLFDNAQAFKSISRDLILFTRESFHDIRDKLHFLSDKALSTLEKTRTKAYQDIAEAAERVVFRWYNGRSGKIDGNCETPESCGQKFIHKFGSNGDSIRQPDPEDNSVAAHLDYWTDSDYPDRMMYQGTFTILWTDWAENYGFCDVCQNSREVIRKLKNLLHVEMERQSRRINGLCLECVRNGDSCPARKCRLPHKTSDWVEVISDNEIY</sequence>
<comment type="caution">
    <text evidence="2">The sequence shown here is derived from an EMBL/GenBank/DDBJ whole genome shotgun (WGS) entry which is preliminary data.</text>
</comment>
<proteinExistence type="predicted"/>
<dbReference type="OrthoDB" id="5275938at2759"/>
<accession>A0A8H4IY14</accession>
<evidence type="ECO:0000313" key="2">
    <source>
        <dbReference type="EMBL" id="KAF4307188.1"/>
    </source>
</evidence>
<dbReference type="InterPro" id="IPR011333">
    <property type="entry name" value="SKP1/BTB/POZ_sf"/>
</dbReference>
<dbReference type="Pfam" id="PF00651">
    <property type="entry name" value="BTB"/>
    <property type="match status" value="1"/>
</dbReference>
<dbReference type="CDD" id="cd18186">
    <property type="entry name" value="BTB_POZ_ZBTB_KLHL-like"/>
    <property type="match status" value="1"/>
</dbReference>
<dbReference type="AlphaFoldDB" id="A0A8H4IY14"/>
<dbReference type="Proteomes" id="UP000572817">
    <property type="component" value="Unassembled WGS sequence"/>
</dbReference>